<accession>A0A317C863</accession>
<dbReference type="NCBIfam" id="TIGR01434">
    <property type="entry name" value="glu_cys_ligase"/>
    <property type="match status" value="1"/>
</dbReference>
<evidence type="ECO:0000256" key="4">
    <source>
        <dbReference type="ARBA" id="ARBA00022684"/>
    </source>
</evidence>
<dbReference type="GO" id="GO:0005524">
    <property type="term" value="F:ATP binding"/>
    <property type="evidence" value="ECO:0007669"/>
    <property type="project" value="UniProtKB-KW"/>
</dbReference>
<dbReference type="Gene3D" id="3.30.590.20">
    <property type="match status" value="1"/>
</dbReference>
<dbReference type="HAMAP" id="MF_00578">
    <property type="entry name" value="Glu_cys_ligase"/>
    <property type="match status" value="1"/>
</dbReference>
<keyword evidence="12" id="KW-1185">Reference proteome</keyword>
<dbReference type="PANTHER" id="PTHR38761:SF1">
    <property type="entry name" value="GLUTAMATE--CYSTEINE LIGASE"/>
    <property type="match status" value="1"/>
</dbReference>
<dbReference type="UniPathway" id="UPA00142">
    <property type="reaction ID" value="UER00209"/>
</dbReference>
<evidence type="ECO:0000256" key="9">
    <source>
        <dbReference type="RuleBase" id="RU004391"/>
    </source>
</evidence>
<evidence type="ECO:0000256" key="8">
    <source>
        <dbReference type="HAMAP-Rule" id="MF_00578"/>
    </source>
</evidence>
<dbReference type="AlphaFoldDB" id="A0A317C863"/>
<evidence type="ECO:0000259" key="10">
    <source>
        <dbReference type="Pfam" id="PF04262"/>
    </source>
</evidence>
<evidence type="ECO:0000256" key="1">
    <source>
        <dbReference type="ARBA" id="ARBA00005006"/>
    </source>
</evidence>
<comment type="caution">
    <text evidence="11">The sequence shown here is derived from an EMBL/GenBank/DDBJ whole genome shotgun (WGS) entry which is preliminary data.</text>
</comment>
<dbReference type="SUPFAM" id="SSF55931">
    <property type="entry name" value="Glutamine synthetase/guanido kinase"/>
    <property type="match status" value="1"/>
</dbReference>
<proteinExistence type="inferred from homology"/>
<reference evidence="11 12" key="1">
    <citation type="submission" date="2018-05" db="EMBL/GenBank/DDBJ databases">
        <title>Leucothrix arctica sp. nov., isolated from Arctic seawater.</title>
        <authorList>
            <person name="Choi A."/>
            <person name="Baek K."/>
        </authorList>
    </citation>
    <scope>NUCLEOTIDE SEQUENCE [LARGE SCALE GENOMIC DNA]</scope>
    <source>
        <strain evidence="11 12">IMCC9719</strain>
    </source>
</reference>
<dbReference type="Pfam" id="PF04262">
    <property type="entry name" value="Glu_cys_ligase"/>
    <property type="match status" value="1"/>
</dbReference>
<name>A0A317C863_9GAMM</name>
<dbReference type="GO" id="GO:0005829">
    <property type="term" value="C:cytosol"/>
    <property type="evidence" value="ECO:0007669"/>
    <property type="project" value="TreeGrafter"/>
</dbReference>
<dbReference type="PANTHER" id="PTHR38761">
    <property type="entry name" value="GLUTAMATE--CYSTEINE LIGASE"/>
    <property type="match status" value="1"/>
</dbReference>
<organism evidence="11 12">
    <name type="scientific">Leucothrix arctica</name>
    <dbReference type="NCBI Taxonomy" id="1481894"/>
    <lineage>
        <taxon>Bacteria</taxon>
        <taxon>Pseudomonadati</taxon>
        <taxon>Pseudomonadota</taxon>
        <taxon>Gammaproteobacteria</taxon>
        <taxon>Thiotrichales</taxon>
        <taxon>Thiotrichaceae</taxon>
        <taxon>Leucothrix</taxon>
    </lineage>
</organism>
<keyword evidence="3 8" id="KW-0436">Ligase</keyword>
<feature type="domain" description="Glutamate--cysteine ligase" evidence="10">
    <location>
        <begin position="10"/>
        <end position="385"/>
    </location>
</feature>
<dbReference type="InterPro" id="IPR006334">
    <property type="entry name" value="Glut_cys_ligase"/>
</dbReference>
<protein>
    <recommendedName>
        <fullName evidence="8">Glutamate--cysteine ligase</fullName>
        <ecNumber evidence="8">6.3.2.2</ecNumber>
    </recommendedName>
    <alternativeName>
        <fullName evidence="8">Gamma-ECS</fullName>
        <shortName evidence="8">GCS</shortName>
    </alternativeName>
    <alternativeName>
        <fullName evidence="8">Gamma-glutamylcysteine synthetase</fullName>
    </alternativeName>
</protein>
<dbReference type="Proteomes" id="UP000245506">
    <property type="component" value="Unassembled WGS sequence"/>
</dbReference>
<gene>
    <name evidence="8" type="primary">gshA</name>
    <name evidence="11" type="ORF">DKT75_15895</name>
</gene>
<keyword evidence="4 8" id="KW-0317">Glutathione biosynthesis</keyword>
<comment type="similarity">
    <text evidence="2 8">Belongs to the glutamate--cysteine ligase type 1 family. Type 1 subfamily.</text>
</comment>
<dbReference type="InterPro" id="IPR014746">
    <property type="entry name" value="Gln_synth/guanido_kin_cat_dom"/>
</dbReference>
<dbReference type="EMBL" id="QGKL01000039">
    <property type="protein sequence ID" value="PWQ94764.1"/>
    <property type="molecule type" value="Genomic_DNA"/>
</dbReference>
<evidence type="ECO:0000256" key="2">
    <source>
        <dbReference type="ARBA" id="ARBA00008772"/>
    </source>
</evidence>
<evidence type="ECO:0000256" key="7">
    <source>
        <dbReference type="ARBA" id="ARBA00048819"/>
    </source>
</evidence>
<sequence>MYTLLNKRIRYIEDNNAQRLLKESLTGLEKESLRVDEDGYISQRPHPKQLGSALKNDVITTDYSESLLELITPPCNPAYKSLDFLQDIESFVYQKLDKELLWTSSMPCIINGEADIKIADYGTSNGGRMKSVYRQGLASRYGKMMQVIAGIHFNHSVAEEFWPFFKEIEKDGGEPVEFSNARYMGMTRNLQRYGWVIPYLFGCSPAICKSFLDGNDVPDALEIFNTNTCYAPWGTSLRMGDIGYTNRKTNKVGIKADYTSVKTYTDSLRHAIETSYSGYEEIGVKVDGKYRQLNTNILQIENEYYSTVRPKQILKGFEKPIDSLLNRGVRYVELRSVDINAFHPAGITHLQLFYLEIFMLFCLLQDSPAITDEERKEIDDNQSTVAHSGRKPDLQLQRNGKSIGLKAWGEELMGAMLPVAKLLDHANTNTCYQKALGEQTELFQNSDLTPSAKVLDSIMNEHGNYYAFARHQSQRNADYFKERKLDQATWDKFTKKAADSILEQQKLEAEPQINFDEFLQKYFAGTL</sequence>
<keyword evidence="6 8" id="KW-0067">ATP-binding</keyword>
<dbReference type="RefSeq" id="WP_109824487.1">
    <property type="nucleotide sequence ID" value="NZ_QGKL01000039.1"/>
</dbReference>
<dbReference type="InterPro" id="IPR007370">
    <property type="entry name" value="Glu_cys_ligase"/>
</dbReference>
<dbReference type="GO" id="GO:0004357">
    <property type="term" value="F:glutamate-cysteine ligase activity"/>
    <property type="evidence" value="ECO:0007669"/>
    <property type="project" value="UniProtKB-UniRule"/>
</dbReference>
<dbReference type="EC" id="6.3.2.2" evidence="8"/>
<evidence type="ECO:0000256" key="5">
    <source>
        <dbReference type="ARBA" id="ARBA00022741"/>
    </source>
</evidence>
<evidence type="ECO:0000256" key="6">
    <source>
        <dbReference type="ARBA" id="ARBA00022840"/>
    </source>
</evidence>
<keyword evidence="5 8" id="KW-0547">Nucleotide-binding</keyword>
<dbReference type="GO" id="GO:0006750">
    <property type="term" value="P:glutathione biosynthetic process"/>
    <property type="evidence" value="ECO:0007669"/>
    <property type="project" value="UniProtKB-UniRule"/>
</dbReference>
<evidence type="ECO:0000313" key="11">
    <source>
        <dbReference type="EMBL" id="PWQ94764.1"/>
    </source>
</evidence>
<comment type="catalytic activity">
    <reaction evidence="7 8 9">
        <text>L-cysteine + L-glutamate + ATP = gamma-L-glutamyl-L-cysteine + ADP + phosphate + H(+)</text>
        <dbReference type="Rhea" id="RHEA:13285"/>
        <dbReference type="ChEBI" id="CHEBI:15378"/>
        <dbReference type="ChEBI" id="CHEBI:29985"/>
        <dbReference type="ChEBI" id="CHEBI:30616"/>
        <dbReference type="ChEBI" id="CHEBI:35235"/>
        <dbReference type="ChEBI" id="CHEBI:43474"/>
        <dbReference type="ChEBI" id="CHEBI:58173"/>
        <dbReference type="ChEBI" id="CHEBI:456216"/>
        <dbReference type="EC" id="6.3.2.2"/>
    </reaction>
</comment>
<dbReference type="OrthoDB" id="9803907at2"/>
<evidence type="ECO:0000313" key="12">
    <source>
        <dbReference type="Proteomes" id="UP000245506"/>
    </source>
</evidence>
<dbReference type="GO" id="GO:0046872">
    <property type="term" value="F:metal ion binding"/>
    <property type="evidence" value="ECO:0007669"/>
    <property type="project" value="TreeGrafter"/>
</dbReference>
<evidence type="ECO:0000256" key="3">
    <source>
        <dbReference type="ARBA" id="ARBA00022598"/>
    </source>
</evidence>
<comment type="pathway">
    <text evidence="1 8 9">Sulfur metabolism; glutathione biosynthesis; glutathione from L-cysteine and L-glutamate: step 1/2.</text>
</comment>